<proteinExistence type="predicted"/>
<dbReference type="EMBL" id="BOOQ01000027">
    <property type="protein sequence ID" value="GII47804.1"/>
    <property type="molecule type" value="Genomic_DNA"/>
</dbReference>
<evidence type="ECO:0000313" key="1">
    <source>
        <dbReference type="EMBL" id="GII47804.1"/>
    </source>
</evidence>
<protein>
    <submittedName>
        <fullName evidence="1">Uncharacterized protein</fullName>
    </submittedName>
</protein>
<keyword evidence="2" id="KW-1185">Reference proteome</keyword>
<comment type="caution">
    <text evidence="1">The sequence shown here is derived from an EMBL/GenBank/DDBJ whole genome shotgun (WGS) entry which is preliminary data.</text>
</comment>
<dbReference type="AlphaFoldDB" id="A0A8J3USY3"/>
<organism evidence="1 2">
    <name type="scientific">Planotetraspora silvatica</name>
    <dbReference type="NCBI Taxonomy" id="234614"/>
    <lineage>
        <taxon>Bacteria</taxon>
        <taxon>Bacillati</taxon>
        <taxon>Actinomycetota</taxon>
        <taxon>Actinomycetes</taxon>
        <taxon>Streptosporangiales</taxon>
        <taxon>Streptosporangiaceae</taxon>
        <taxon>Planotetraspora</taxon>
    </lineage>
</organism>
<gene>
    <name evidence="1" type="ORF">Psi02_42280</name>
</gene>
<name>A0A8J3USY3_9ACTN</name>
<sequence length="106" mass="11450">MSNHLPHYLPAWQGVDQIAQGLDVDALRATARELVDLVLTEDDVYLDALPDTVETSLVTPLGILASVLEGPSTFVELVVAARLVRKSAPIAQCPPELVALIRQLPE</sequence>
<reference evidence="1" key="1">
    <citation type="submission" date="2021-01" db="EMBL/GenBank/DDBJ databases">
        <title>Whole genome shotgun sequence of Planotetraspora silvatica NBRC 100141.</title>
        <authorList>
            <person name="Komaki H."/>
            <person name="Tamura T."/>
        </authorList>
    </citation>
    <scope>NUCLEOTIDE SEQUENCE</scope>
    <source>
        <strain evidence="1">NBRC 100141</strain>
    </source>
</reference>
<accession>A0A8J3USY3</accession>
<dbReference type="RefSeq" id="WP_203976655.1">
    <property type="nucleotide sequence ID" value="NZ_BAAAKY010000027.1"/>
</dbReference>
<evidence type="ECO:0000313" key="2">
    <source>
        <dbReference type="Proteomes" id="UP000644610"/>
    </source>
</evidence>
<dbReference type="Proteomes" id="UP000644610">
    <property type="component" value="Unassembled WGS sequence"/>
</dbReference>